<reference evidence="1" key="1">
    <citation type="submission" date="2020-08" db="EMBL/GenBank/DDBJ databases">
        <title>Multicomponent nature underlies the extraordinary mechanical properties of spider dragline silk.</title>
        <authorList>
            <person name="Kono N."/>
            <person name="Nakamura H."/>
            <person name="Mori M."/>
            <person name="Yoshida Y."/>
            <person name="Ohtoshi R."/>
            <person name="Malay A.D."/>
            <person name="Moran D.A.P."/>
            <person name="Tomita M."/>
            <person name="Numata K."/>
            <person name="Arakawa K."/>
        </authorList>
    </citation>
    <scope>NUCLEOTIDE SEQUENCE</scope>
</reference>
<sequence>MHSFQFQFKDSQNMVQEGINGTMEIILTDTIIKSRDGNSMSTKVENQKFSENAYSYLKLSNPNVTYQCSSAGWFSLLPTLKIPLWKRPGLLPTVLELEKSLLTMLCLSAP</sequence>
<dbReference type="Proteomes" id="UP000887013">
    <property type="component" value="Unassembled WGS sequence"/>
</dbReference>
<evidence type="ECO:0000313" key="2">
    <source>
        <dbReference type="Proteomes" id="UP000887013"/>
    </source>
</evidence>
<organism evidence="1 2">
    <name type="scientific">Nephila pilipes</name>
    <name type="common">Giant wood spider</name>
    <name type="synonym">Nephila maculata</name>
    <dbReference type="NCBI Taxonomy" id="299642"/>
    <lineage>
        <taxon>Eukaryota</taxon>
        <taxon>Metazoa</taxon>
        <taxon>Ecdysozoa</taxon>
        <taxon>Arthropoda</taxon>
        <taxon>Chelicerata</taxon>
        <taxon>Arachnida</taxon>
        <taxon>Araneae</taxon>
        <taxon>Araneomorphae</taxon>
        <taxon>Entelegynae</taxon>
        <taxon>Araneoidea</taxon>
        <taxon>Nephilidae</taxon>
        <taxon>Nephila</taxon>
    </lineage>
</organism>
<evidence type="ECO:0000313" key="1">
    <source>
        <dbReference type="EMBL" id="GFU61821.1"/>
    </source>
</evidence>
<dbReference type="EMBL" id="BMAW01040957">
    <property type="protein sequence ID" value="GFU61821.1"/>
    <property type="molecule type" value="Genomic_DNA"/>
</dbReference>
<dbReference type="AlphaFoldDB" id="A0A8X6R004"/>
<protein>
    <submittedName>
        <fullName evidence="1">Uncharacterized protein</fullName>
    </submittedName>
</protein>
<comment type="caution">
    <text evidence="1">The sequence shown here is derived from an EMBL/GenBank/DDBJ whole genome shotgun (WGS) entry which is preliminary data.</text>
</comment>
<name>A0A8X6R004_NEPPI</name>
<keyword evidence="2" id="KW-1185">Reference proteome</keyword>
<gene>
    <name evidence="1" type="ORF">NPIL_670151</name>
</gene>
<proteinExistence type="predicted"/>
<accession>A0A8X6R004</accession>